<feature type="domain" description="NADH-Ubiquinone oxidoreductase (complex I) chain 5 N-terminal" evidence="8">
    <location>
        <begin position="74"/>
        <end position="124"/>
    </location>
</feature>
<evidence type="ECO:0000259" key="7">
    <source>
        <dbReference type="Pfam" id="PF00361"/>
    </source>
</evidence>
<keyword evidence="9" id="KW-0560">Oxidoreductase</keyword>
<accession>A0A2K8KYC6</accession>
<evidence type="ECO:0000256" key="5">
    <source>
        <dbReference type="RuleBase" id="RU000320"/>
    </source>
</evidence>
<dbReference type="EMBL" id="CP018799">
    <property type="protein sequence ID" value="ATX78889.1"/>
    <property type="molecule type" value="Genomic_DNA"/>
</dbReference>
<dbReference type="InterPro" id="IPR001750">
    <property type="entry name" value="ND/Mrp_TM"/>
</dbReference>
<dbReference type="GO" id="GO:0015990">
    <property type="term" value="P:electron transport coupled proton transport"/>
    <property type="evidence" value="ECO:0007669"/>
    <property type="project" value="TreeGrafter"/>
</dbReference>
<dbReference type="PRINTS" id="PR01434">
    <property type="entry name" value="NADHDHGNASE5"/>
</dbReference>
<dbReference type="InterPro" id="IPR018393">
    <property type="entry name" value="NADHpl_OxRdtase_5_subgr"/>
</dbReference>
<feature type="transmembrane region" description="Helical" evidence="6">
    <location>
        <begin position="479"/>
        <end position="499"/>
    </location>
</feature>
<dbReference type="Pfam" id="PF00662">
    <property type="entry name" value="Proton_antipo_N"/>
    <property type="match status" value="1"/>
</dbReference>
<dbReference type="NCBIfam" id="TIGR01974">
    <property type="entry name" value="NDH_I_L"/>
    <property type="match status" value="1"/>
</dbReference>
<name>A0A2K8KYC6_MARES</name>
<dbReference type="KEGG" id="maes:Ga0123461_0452"/>
<dbReference type="PRINTS" id="PR01435">
    <property type="entry name" value="NPOXDRDTASE5"/>
</dbReference>
<feature type="transmembrane region" description="Helical" evidence="6">
    <location>
        <begin position="123"/>
        <end position="140"/>
    </location>
</feature>
<dbReference type="GO" id="GO:0003954">
    <property type="term" value="F:NADH dehydrogenase activity"/>
    <property type="evidence" value="ECO:0007669"/>
    <property type="project" value="TreeGrafter"/>
</dbReference>
<evidence type="ECO:0000256" key="3">
    <source>
        <dbReference type="ARBA" id="ARBA00022989"/>
    </source>
</evidence>
<feature type="transmembrane region" description="Helical" evidence="6">
    <location>
        <begin position="177"/>
        <end position="199"/>
    </location>
</feature>
<dbReference type="GO" id="GO:0042773">
    <property type="term" value="P:ATP synthesis coupled electron transport"/>
    <property type="evidence" value="ECO:0007669"/>
    <property type="project" value="InterPro"/>
</dbReference>
<feature type="transmembrane region" description="Helical" evidence="6">
    <location>
        <begin position="38"/>
        <end position="59"/>
    </location>
</feature>
<dbReference type="Pfam" id="PF00361">
    <property type="entry name" value="Proton_antipo_M"/>
    <property type="match status" value="1"/>
</dbReference>
<keyword evidence="4 6" id="KW-0472">Membrane</keyword>
<feature type="transmembrane region" description="Helical" evidence="6">
    <location>
        <begin position="219"/>
        <end position="244"/>
    </location>
</feature>
<sequence length="671" mass="73626">MQETALTLSMTELLAIPALPLIGALVVGLFGWAMKERVAHTITSACVILAALLSIHVFTQVLAGASFHGNLWTWMIAGDFVVPVGLLIDRLTTIMMITVTIVSACVHIYTIGYMHGDPGYPRFFAYISAFTFSMLVLVMGNNFFTLFFGWEAVGLFSYLLIGFWFKRESANYASMKAFIVNRIGDFGFAVGILAVWYFYGSVEYKTVFAMTPDFVAQNITLGFMGWEIAAITFICLALFVGAMGKSGQVPLHVWLPDSMEGPTPISALIHAATMVTAGVFMVARLSPMFEFSETALVVVTLVGAITAWMCATIGLVQNDIKRVIAYSTCSQLGYMFVGLGVSAYSASIFHLMTHAYFKALLFLAAGSVIHAVMAEQDIRKMGQLRKYMPVTYITMFLAALALAGVPPFAGFFSKDLIIEATMIREFTEYGWVGSFATFAVLTGVFMTAFYTFRMFFLTFHNSDRVDSHTKSHLHESPKVITIPLMILAVGAVGSGLWGVSVLDIANPEVINGYFGDAIFVLDAHNPLMALAAEGGAHGALGMMLHAPFTLPFWLALGGIGLAYFMYFKETKMPAKIAAASGPVYTFLLNKWYWDELYEKIFITPARALGTFLWQKGDLDMIDKGAIHKGIIDNIIAGAARMRAMQTGFVYHYAFAMVTGVFGFLTYLLLKA</sequence>
<dbReference type="GO" id="GO:0012505">
    <property type="term" value="C:endomembrane system"/>
    <property type="evidence" value="ECO:0007669"/>
    <property type="project" value="UniProtKB-SubCell"/>
</dbReference>
<keyword evidence="10" id="KW-1185">Reference proteome</keyword>
<evidence type="ECO:0000256" key="1">
    <source>
        <dbReference type="ARBA" id="ARBA00004127"/>
    </source>
</evidence>
<dbReference type="PANTHER" id="PTHR42829:SF2">
    <property type="entry name" value="NADH-UBIQUINONE OXIDOREDUCTASE CHAIN 5"/>
    <property type="match status" value="1"/>
</dbReference>
<keyword evidence="2 5" id="KW-0812">Transmembrane</keyword>
<evidence type="ECO:0000256" key="2">
    <source>
        <dbReference type="ARBA" id="ARBA00022692"/>
    </source>
</evidence>
<evidence type="ECO:0000313" key="10">
    <source>
        <dbReference type="Proteomes" id="UP000231701"/>
    </source>
</evidence>
<feature type="transmembrane region" description="Helical" evidence="6">
    <location>
        <begin position="550"/>
        <end position="567"/>
    </location>
</feature>
<dbReference type="NCBIfam" id="NF005141">
    <property type="entry name" value="PRK06590.1"/>
    <property type="match status" value="1"/>
</dbReference>
<dbReference type="Gene3D" id="1.20.5.2700">
    <property type="match status" value="1"/>
</dbReference>
<evidence type="ECO:0000313" key="9">
    <source>
        <dbReference type="EMBL" id="ATX78889.1"/>
    </source>
</evidence>
<feature type="transmembrane region" description="Helical" evidence="6">
    <location>
        <begin position="429"/>
        <end position="452"/>
    </location>
</feature>
<gene>
    <name evidence="9" type="ORF">Ga0123461_0452</name>
</gene>
<organism evidence="9 10">
    <name type="scientific">Mariprofundus aestuarium</name>
    <dbReference type="NCBI Taxonomy" id="1921086"/>
    <lineage>
        <taxon>Bacteria</taxon>
        <taxon>Pseudomonadati</taxon>
        <taxon>Pseudomonadota</taxon>
        <taxon>Candidatius Mariprofundia</taxon>
        <taxon>Mariprofundales</taxon>
        <taxon>Mariprofundaceae</taxon>
        <taxon>Mariprofundus</taxon>
    </lineage>
</organism>
<feature type="domain" description="NADH:quinone oxidoreductase/Mrp antiporter transmembrane" evidence="7">
    <location>
        <begin position="141"/>
        <end position="424"/>
    </location>
</feature>
<dbReference type="EC" id="1.6.5.3" evidence="9"/>
<feature type="transmembrane region" description="Helical" evidence="6">
    <location>
        <begin position="323"/>
        <end position="349"/>
    </location>
</feature>
<evidence type="ECO:0000259" key="8">
    <source>
        <dbReference type="Pfam" id="PF00662"/>
    </source>
</evidence>
<keyword evidence="3 6" id="KW-1133">Transmembrane helix</keyword>
<feature type="transmembrane region" description="Helical" evidence="6">
    <location>
        <begin position="387"/>
        <end position="409"/>
    </location>
</feature>
<dbReference type="InterPro" id="IPR001516">
    <property type="entry name" value="Proton_antipo_N"/>
</dbReference>
<dbReference type="InterPro" id="IPR003945">
    <property type="entry name" value="NU5C-like"/>
</dbReference>
<reference evidence="9 10" key="1">
    <citation type="submission" date="2016-12" db="EMBL/GenBank/DDBJ databases">
        <title>Isolation and genomic insights into novel planktonic Zetaproteobacteria from stratified waters of the Chesapeake Bay.</title>
        <authorList>
            <person name="McAllister S.M."/>
            <person name="Kato S."/>
            <person name="Chan C.S."/>
            <person name="Chiu B.K."/>
            <person name="Field E.K."/>
        </authorList>
    </citation>
    <scope>NUCLEOTIDE SEQUENCE [LARGE SCALE GENOMIC DNA]</scope>
    <source>
        <strain evidence="9 10">CP-5</strain>
    </source>
</reference>
<feature type="transmembrane region" description="Helical" evidence="6">
    <location>
        <begin position="295"/>
        <end position="316"/>
    </location>
</feature>
<dbReference type="GO" id="GO:0016020">
    <property type="term" value="C:membrane"/>
    <property type="evidence" value="ECO:0007669"/>
    <property type="project" value="UniProtKB-SubCell"/>
</dbReference>
<evidence type="ECO:0000256" key="6">
    <source>
        <dbReference type="SAM" id="Phobius"/>
    </source>
</evidence>
<dbReference type="AlphaFoldDB" id="A0A2K8KYC6"/>
<feature type="transmembrane region" description="Helical" evidence="6">
    <location>
        <begin position="649"/>
        <end position="669"/>
    </location>
</feature>
<evidence type="ECO:0000256" key="4">
    <source>
        <dbReference type="ARBA" id="ARBA00023136"/>
    </source>
</evidence>
<protein>
    <submittedName>
        <fullName evidence="9">NADH dehydrogenase subunit L</fullName>
        <ecNumber evidence="9">1.6.5.3</ecNumber>
    </submittedName>
</protein>
<feature type="transmembrane region" description="Helical" evidence="6">
    <location>
        <begin position="265"/>
        <end position="283"/>
    </location>
</feature>
<feature type="transmembrane region" description="Helical" evidence="6">
    <location>
        <begin position="355"/>
        <end position="375"/>
    </location>
</feature>
<feature type="transmembrane region" description="Helical" evidence="6">
    <location>
        <begin position="12"/>
        <end position="32"/>
    </location>
</feature>
<dbReference type="GO" id="GO:0008137">
    <property type="term" value="F:NADH dehydrogenase (ubiquinone) activity"/>
    <property type="evidence" value="ECO:0007669"/>
    <property type="project" value="InterPro"/>
</dbReference>
<dbReference type="Proteomes" id="UP000231701">
    <property type="component" value="Chromosome"/>
</dbReference>
<dbReference type="PANTHER" id="PTHR42829">
    <property type="entry name" value="NADH-UBIQUINONE OXIDOREDUCTASE CHAIN 5"/>
    <property type="match status" value="1"/>
</dbReference>
<proteinExistence type="predicted"/>
<feature type="transmembrane region" description="Helical" evidence="6">
    <location>
        <begin position="94"/>
        <end position="111"/>
    </location>
</feature>
<comment type="subcellular location">
    <subcellularLocation>
        <location evidence="1">Endomembrane system</location>
        <topology evidence="1">Multi-pass membrane protein</topology>
    </subcellularLocation>
    <subcellularLocation>
        <location evidence="5">Membrane</location>
        <topology evidence="5">Multi-pass membrane protein</topology>
    </subcellularLocation>
</comment>
<feature type="transmembrane region" description="Helical" evidence="6">
    <location>
        <begin position="146"/>
        <end position="165"/>
    </location>
</feature>